<feature type="signal peptide" evidence="1">
    <location>
        <begin position="1"/>
        <end position="27"/>
    </location>
</feature>
<dbReference type="Gramene" id="MELO3C030755.2.1">
    <property type="protein sequence ID" value="MELO3C030755.2.1"/>
    <property type="gene ID" value="MELO3C030755.2"/>
</dbReference>
<evidence type="ECO:0000256" key="1">
    <source>
        <dbReference type="SAM" id="SignalP"/>
    </source>
</evidence>
<reference evidence="2" key="1">
    <citation type="submission" date="2023-03" db="UniProtKB">
        <authorList>
            <consortium name="EnsemblPlants"/>
        </authorList>
    </citation>
    <scope>IDENTIFICATION</scope>
</reference>
<dbReference type="EnsemblPlants" id="MELO3C030755.2.1">
    <property type="protein sequence ID" value="MELO3C030755.2.1"/>
    <property type="gene ID" value="MELO3C030755.2"/>
</dbReference>
<feature type="chain" id="PRO_5039947439" description="Defensin-like protein" evidence="1">
    <location>
        <begin position="28"/>
        <end position="81"/>
    </location>
</feature>
<organism evidence="2">
    <name type="scientific">Cucumis melo</name>
    <name type="common">Muskmelon</name>
    <dbReference type="NCBI Taxonomy" id="3656"/>
    <lineage>
        <taxon>Eukaryota</taxon>
        <taxon>Viridiplantae</taxon>
        <taxon>Streptophyta</taxon>
        <taxon>Embryophyta</taxon>
        <taxon>Tracheophyta</taxon>
        <taxon>Spermatophyta</taxon>
        <taxon>Magnoliopsida</taxon>
        <taxon>eudicotyledons</taxon>
        <taxon>Gunneridae</taxon>
        <taxon>Pentapetalae</taxon>
        <taxon>rosids</taxon>
        <taxon>fabids</taxon>
        <taxon>Cucurbitales</taxon>
        <taxon>Cucurbitaceae</taxon>
        <taxon>Benincaseae</taxon>
        <taxon>Cucumis</taxon>
    </lineage>
</organism>
<proteinExistence type="predicted"/>
<dbReference type="AlphaFoldDB" id="A0A9I9EA46"/>
<protein>
    <recommendedName>
        <fullName evidence="3">Defensin-like protein</fullName>
    </recommendedName>
</protein>
<sequence length="81" mass="8836">MAAKFSLKFAFLAAMVLFVALFGSVASIPLGEKAGYTIQSECRTAADCARNCFCDSGICFCREKLFNTNTDQKMSYKGDPN</sequence>
<accession>A0A9I9EA46</accession>
<keyword evidence="1" id="KW-0732">Signal</keyword>
<name>A0A9I9EA46_CUCME</name>
<evidence type="ECO:0008006" key="3">
    <source>
        <dbReference type="Google" id="ProtNLM"/>
    </source>
</evidence>
<evidence type="ECO:0000313" key="2">
    <source>
        <dbReference type="EnsemblPlants" id="MELO3C030755.2.1"/>
    </source>
</evidence>